<feature type="non-terminal residue" evidence="1">
    <location>
        <position position="1"/>
    </location>
</feature>
<evidence type="ECO:0000313" key="2">
    <source>
        <dbReference type="Proteomes" id="UP001642360"/>
    </source>
</evidence>
<proteinExistence type="predicted"/>
<organism evidence="1 2">
    <name type="scientific">Ilex paraguariensis</name>
    <name type="common">yerba mate</name>
    <dbReference type="NCBI Taxonomy" id="185542"/>
    <lineage>
        <taxon>Eukaryota</taxon>
        <taxon>Viridiplantae</taxon>
        <taxon>Streptophyta</taxon>
        <taxon>Embryophyta</taxon>
        <taxon>Tracheophyta</taxon>
        <taxon>Spermatophyta</taxon>
        <taxon>Magnoliopsida</taxon>
        <taxon>eudicotyledons</taxon>
        <taxon>Gunneridae</taxon>
        <taxon>Pentapetalae</taxon>
        <taxon>asterids</taxon>
        <taxon>campanulids</taxon>
        <taxon>Aquifoliales</taxon>
        <taxon>Aquifoliaceae</taxon>
        <taxon>Ilex</taxon>
    </lineage>
</organism>
<dbReference type="EMBL" id="CAUOFW020001931">
    <property type="protein sequence ID" value="CAK9149730.1"/>
    <property type="molecule type" value="Genomic_DNA"/>
</dbReference>
<evidence type="ECO:0000313" key="1">
    <source>
        <dbReference type="EMBL" id="CAK9149730.1"/>
    </source>
</evidence>
<protein>
    <submittedName>
        <fullName evidence="1">Uncharacterized protein</fullName>
    </submittedName>
</protein>
<comment type="caution">
    <text evidence="1">The sequence shown here is derived from an EMBL/GenBank/DDBJ whole genome shotgun (WGS) entry which is preliminary data.</text>
</comment>
<sequence>PKVRDFVPKMSSQKLMSSEGEEIRRFTSFHGDGATSIEVGNGAADGHGSVEVLGEPANHAREALKLVVAGVEALGKPIVRAGKAELSTTGMEALGDLTVWVGEVELGVAGRPCRRGEG</sequence>
<keyword evidence="2" id="KW-1185">Reference proteome</keyword>
<gene>
    <name evidence="1" type="ORF">ILEXP_LOCUS17800</name>
</gene>
<reference evidence="1 2" key="1">
    <citation type="submission" date="2024-02" db="EMBL/GenBank/DDBJ databases">
        <authorList>
            <person name="Vignale AGUSTIN F."/>
            <person name="Sosa J E."/>
            <person name="Modenutti C."/>
        </authorList>
    </citation>
    <scope>NUCLEOTIDE SEQUENCE [LARGE SCALE GENOMIC DNA]</scope>
</reference>
<accession>A0ABC8S1S0</accession>
<dbReference type="AlphaFoldDB" id="A0ABC8S1S0"/>
<name>A0ABC8S1S0_9AQUA</name>
<dbReference type="Proteomes" id="UP001642360">
    <property type="component" value="Unassembled WGS sequence"/>
</dbReference>